<dbReference type="GO" id="GO:0006879">
    <property type="term" value="P:intracellular iron ion homeostasis"/>
    <property type="evidence" value="ECO:0007669"/>
    <property type="project" value="TreeGrafter"/>
</dbReference>
<evidence type="ECO:0000313" key="6">
    <source>
        <dbReference type="Proteomes" id="UP000472240"/>
    </source>
</evidence>
<dbReference type="GO" id="GO:0008198">
    <property type="term" value="F:ferrous iron binding"/>
    <property type="evidence" value="ECO:0007669"/>
    <property type="project" value="TreeGrafter"/>
</dbReference>
<dbReference type="GO" id="GO:0051537">
    <property type="term" value="F:2 iron, 2 sulfur cluster binding"/>
    <property type="evidence" value="ECO:0007669"/>
    <property type="project" value="TreeGrafter"/>
</dbReference>
<keyword evidence="2" id="KW-0813">Transport</keyword>
<dbReference type="GO" id="GO:0008199">
    <property type="term" value="F:ferric iron binding"/>
    <property type="evidence" value="ECO:0007669"/>
    <property type="project" value="InterPro"/>
</dbReference>
<proteinExistence type="inferred from homology"/>
<dbReference type="OMA" id="DGISCHE"/>
<dbReference type="InterPro" id="IPR036524">
    <property type="entry name" value="Frataxin/CyaY_sf"/>
</dbReference>
<evidence type="ECO:0000313" key="5">
    <source>
        <dbReference type="Ensembl" id="ENSRFEP00010006781.1"/>
    </source>
</evidence>
<dbReference type="Ensembl" id="ENSRFET00010007426.1">
    <property type="protein sequence ID" value="ENSRFEP00010006781.1"/>
    <property type="gene ID" value="ENSRFEG00010004600.1"/>
</dbReference>
<organism evidence="5 6">
    <name type="scientific">Rhinolophus ferrumequinum</name>
    <name type="common">Greater horseshoe bat</name>
    <dbReference type="NCBI Taxonomy" id="59479"/>
    <lineage>
        <taxon>Eukaryota</taxon>
        <taxon>Metazoa</taxon>
        <taxon>Chordata</taxon>
        <taxon>Craniata</taxon>
        <taxon>Vertebrata</taxon>
        <taxon>Euteleostomi</taxon>
        <taxon>Mammalia</taxon>
        <taxon>Eutheria</taxon>
        <taxon>Laurasiatheria</taxon>
        <taxon>Chiroptera</taxon>
        <taxon>Yinpterochiroptera</taxon>
        <taxon>Rhinolophoidea</taxon>
        <taxon>Rhinolophidae</taxon>
        <taxon>Rhinolophinae</taxon>
        <taxon>Rhinolophus</taxon>
    </lineage>
</organism>
<dbReference type="PANTHER" id="PTHR16821">
    <property type="entry name" value="FRATAXIN"/>
    <property type="match status" value="1"/>
</dbReference>
<reference evidence="5 6" key="1">
    <citation type="journal article" date="2015" name="Annu Rev Anim Biosci">
        <title>The Genome 10K Project: a way forward.</title>
        <authorList>
            <person name="Koepfli K.P."/>
            <person name="Paten B."/>
            <person name="O'Brien S.J."/>
            <person name="Koepfli K.P."/>
            <person name="Paten B."/>
            <person name="Antunes A."/>
            <person name="Belov K."/>
            <person name="Bustamante C."/>
            <person name="Castoe T.A."/>
            <person name="Clawson H."/>
            <person name="Crawford A.J."/>
            <person name="Diekhans M."/>
            <person name="Distel D."/>
            <person name="Durbin R."/>
            <person name="Earl D."/>
            <person name="Fujita M.K."/>
            <person name="Gamble T."/>
            <person name="Georges A."/>
            <person name="Gemmell N."/>
            <person name="Gilbert M.T."/>
            <person name="Graves J.M."/>
            <person name="Green R.E."/>
            <person name="Hickey G."/>
            <person name="Jarvis E.D."/>
            <person name="Johnson W."/>
            <person name="Komissarov A."/>
            <person name="Korf I."/>
            <person name="Kuhn R."/>
            <person name="Larkin D.M."/>
            <person name="Lewin H."/>
            <person name="Lopez J.V."/>
            <person name="Ma J."/>
            <person name="Marques-Bonet T."/>
            <person name="Miller W."/>
            <person name="Murphy R."/>
            <person name="Pevzner P."/>
            <person name="Shapiro B."/>
            <person name="Steiner C."/>
            <person name="Tamazian G."/>
            <person name="Venkatesh B."/>
            <person name="Wang J."/>
            <person name="Wayne R."/>
            <person name="Wiley E."/>
            <person name="Yang H."/>
            <person name="Zhang G."/>
            <person name="Haussler D."/>
            <person name="Ryder O."/>
            <person name="O'Brien S.J."/>
        </authorList>
    </citation>
    <scope>NUCLEOTIDE SEQUENCE</scope>
</reference>
<accession>A0A671E0R1</accession>
<evidence type="ECO:0000256" key="4">
    <source>
        <dbReference type="SAM" id="SignalP"/>
    </source>
</evidence>
<evidence type="ECO:0000256" key="3">
    <source>
        <dbReference type="ARBA" id="ARBA00023004"/>
    </source>
</evidence>
<reference evidence="5" key="5">
    <citation type="submission" date="2025-09" db="UniProtKB">
        <authorList>
            <consortium name="Ensembl"/>
        </authorList>
    </citation>
    <scope>IDENTIFICATION</scope>
</reference>
<evidence type="ECO:0000256" key="1">
    <source>
        <dbReference type="ARBA" id="ARBA00008183"/>
    </source>
</evidence>
<keyword evidence="3" id="KW-0408">Iron</keyword>
<keyword evidence="2" id="KW-0410">Iron transport</keyword>
<dbReference type="AlphaFoldDB" id="A0A671E0R1"/>
<dbReference type="Gene3D" id="3.30.920.10">
    <property type="entry name" value="Frataxin/CyaY"/>
    <property type="match status" value="1"/>
</dbReference>
<reference evidence="5" key="4">
    <citation type="submission" date="2025-08" db="UniProtKB">
        <authorList>
            <consortium name="Ensembl"/>
        </authorList>
    </citation>
    <scope>IDENTIFICATION</scope>
</reference>
<reference evidence="5 6" key="2">
    <citation type="journal article" date="2018" name="Annu Rev Anim Biosci">
        <title>Bat Biology, Genomes, and the Bat1K Project: To Generate Chromosome-Level Genomes for All Living Bat Species.</title>
        <authorList>
            <person name="Teeling E.C."/>
            <person name="Vernes S.C."/>
            <person name="Davalos L.M."/>
            <person name="Ray D.A."/>
            <person name="Gilbert M.T.P."/>
            <person name="Myers E."/>
        </authorList>
    </citation>
    <scope>NUCLEOTIDE SEQUENCE</scope>
</reference>
<evidence type="ECO:0008006" key="7">
    <source>
        <dbReference type="Google" id="ProtNLM"/>
    </source>
</evidence>
<dbReference type="Pfam" id="PF01491">
    <property type="entry name" value="Frataxin_Cyay"/>
    <property type="match status" value="1"/>
</dbReference>
<dbReference type="GO" id="GO:0006826">
    <property type="term" value="P:iron ion transport"/>
    <property type="evidence" value="ECO:0007669"/>
    <property type="project" value="UniProtKB-KW"/>
</dbReference>
<reference evidence="6" key="3">
    <citation type="submission" date="2018-12" db="EMBL/GenBank/DDBJ databases">
        <title>G10K-VGP greater horseshoe bat female genome, primary haplotype.</title>
        <authorList>
            <person name="Teeling E."/>
            <person name="Myers G."/>
            <person name="Vernes S."/>
            <person name="Pippel M."/>
            <person name="Winkler S."/>
            <person name="Fedrigo O."/>
            <person name="Rhie A."/>
            <person name="Koren S."/>
            <person name="Phillippy A."/>
            <person name="Lewin H."/>
            <person name="Damas J."/>
            <person name="Howe K."/>
            <person name="Mountcastle J."/>
            <person name="Jarvis E.D."/>
        </authorList>
    </citation>
    <scope>NUCLEOTIDE SEQUENCE [LARGE SCALE GENOMIC DNA]</scope>
</reference>
<keyword evidence="2" id="KW-0406">Ion transport</keyword>
<feature type="chain" id="PRO_5025412026" description="Frataxin" evidence="4">
    <location>
        <begin position="32"/>
        <end position="117"/>
    </location>
</feature>
<dbReference type="GeneTree" id="ENSGT00390000005811"/>
<dbReference type="SUPFAM" id="SSF55387">
    <property type="entry name" value="Frataxin/Nqo15-like"/>
    <property type="match status" value="1"/>
</dbReference>
<dbReference type="InParanoid" id="A0A671E0R1"/>
<keyword evidence="4" id="KW-0732">Signal</keyword>
<dbReference type="PANTHER" id="PTHR16821:SF2">
    <property type="entry name" value="FRATAXIN, MITOCHONDRIAL"/>
    <property type="match status" value="1"/>
</dbReference>
<feature type="signal peptide" evidence="4">
    <location>
        <begin position="1"/>
        <end position="31"/>
    </location>
</feature>
<dbReference type="PROSITE" id="PS50810">
    <property type="entry name" value="FRATAXIN_2"/>
    <property type="match status" value="1"/>
</dbReference>
<name>A0A671E0R1_RHIFE</name>
<dbReference type="Proteomes" id="UP000472240">
    <property type="component" value="Chromosome 5"/>
</dbReference>
<comment type="similarity">
    <text evidence="1">Belongs to the frataxin family.</text>
</comment>
<dbReference type="GO" id="GO:0016226">
    <property type="term" value="P:iron-sulfur cluster assembly"/>
    <property type="evidence" value="ECO:0007669"/>
    <property type="project" value="InterPro"/>
</dbReference>
<dbReference type="PRINTS" id="PR00904">
    <property type="entry name" value="FRATAXIN"/>
</dbReference>
<dbReference type="GO" id="GO:0005739">
    <property type="term" value="C:mitochondrion"/>
    <property type="evidence" value="ECO:0007669"/>
    <property type="project" value="TreeGrafter"/>
</dbReference>
<evidence type="ECO:0000256" key="2">
    <source>
        <dbReference type="ARBA" id="ARBA00022496"/>
    </source>
</evidence>
<dbReference type="GO" id="GO:0034986">
    <property type="term" value="F:iron chaperone activity"/>
    <property type="evidence" value="ECO:0007669"/>
    <property type="project" value="TreeGrafter"/>
</dbReference>
<sequence>MITILLFFYIYKLLSLLLFLLLTLPFDKAQGKTGQDGVLTTKLCGDLGTYKIHRQTPNKQIWLSSPSSVLQPCDWTAKSWVYFHDGISCHELLATEMTKVLKTKLDLSSLAYSGKDT</sequence>
<keyword evidence="6" id="KW-1185">Reference proteome</keyword>
<dbReference type="InterPro" id="IPR002908">
    <property type="entry name" value="Frataxin/CyaY"/>
</dbReference>
<dbReference type="GO" id="GO:0004322">
    <property type="term" value="F:ferroxidase activity"/>
    <property type="evidence" value="ECO:0007669"/>
    <property type="project" value="TreeGrafter"/>
</dbReference>
<dbReference type="SMART" id="SM01219">
    <property type="entry name" value="Frataxin_Cyay"/>
    <property type="match status" value="1"/>
</dbReference>
<protein>
    <recommendedName>
        <fullName evidence="7">Frataxin</fullName>
    </recommendedName>
</protein>